<proteinExistence type="predicted"/>
<protein>
    <submittedName>
        <fullName evidence="1">Uncharacterized protein</fullName>
    </submittedName>
</protein>
<evidence type="ECO:0000313" key="2">
    <source>
        <dbReference type="Proteomes" id="UP000022082"/>
    </source>
</evidence>
<sequence length="62" mass="7012">MSREVFEQLSRLTETVLSQQRTIESMQEQNKKTLARQENVARCAHASGSDISTSDIKSTNIK</sequence>
<comment type="caution">
    <text evidence="1">The sequence shown here is derived from an EMBL/GenBank/DDBJ whole genome shotgun (WGS) entry which is preliminary data.</text>
</comment>
<evidence type="ECO:0000313" key="1">
    <source>
        <dbReference type="EMBL" id="EXZ31250.1"/>
    </source>
</evidence>
<dbReference type="AlphaFoldDB" id="A0A015XAZ5"/>
<accession>A0A015XAZ5</accession>
<dbReference type="EMBL" id="JGDJ01000060">
    <property type="protein sequence ID" value="EXZ31250.1"/>
    <property type="molecule type" value="Genomic_DNA"/>
</dbReference>
<organism evidence="1 2">
    <name type="scientific">Bacteroides fragilis str. S36L11</name>
    <dbReference type="NCBI Taxonomy" id="1339327"/>
    <lineage>
        <taxon>Bacteria</taxon>
        <taxon>Pseudomonadati</taxon>
        <taxon>Bacteroidota</taxon>
        <taxon>Bacteroidia</taxon>
        <taxon>Bacteroidales</taxon>
        <taxon>Bacteroidaceae</taxon>
        <taxon>Bacteroides</taxon>
    </lineage>
</organism>
<gene>
    <name evidence="1" type="ORF">M136_5004</name>
</gene>
<reference evidence="1 2" key="1">
    <citation type="submission" date="2014-02" db="EMBL/GenBank/DDBJ databases">
        <authorList>
            <person name="Sears C."/>
            <person name="Carroll K."/>
            <person name="Sack B.R."/>
            <person name="Qadri F."/>
            <person name="Myers L.L."/>
            <person name="Chung G.-T."/>
            <person name="Escheverria P."/>
            <person name="Fraser C.M."/>
            <person name="Sadzewicz L."/>
            <person name="Shefchek K.A."/>
            <person name="Tallon L."/>
            <person name="Das S.P."/>
            <person name="Daugherty S."/>
            <person name="Mongodin E.F."/>
        </authorList>
    </citation>
    <scope>NUCLEOTIDE SEQUENCE [LARGE SCALE GENOMIC DNA]</scope>
    <source>
        <strain evidence="1 2">S36L11</strain>
    </source>
</reference>
<name>A0A015XAZ5_BACFG</name>
<dbReference type="Proteomes" id="UP000022082">
    <property type="component" value="Unassembled WGS sequence"/>
</dbReference>